<dbReference type="PANTHER" id="PTHR43968">
    <property type="match status" value="1"/>
</dbReference>
<dbReference type="AlphaFoldDB" id="A0A1B8Q7I0"/>
<dbReference type="GO" id="GO:0016740">
    <property type="term" value="F:transferase activity"/>
    <property type="evidence" value="ECO:0007669"/>
    <property type="project" value="UniProtKB-KW"/>
</dbReference>
<dbReference type="EMBL" id="LZMT01000005">
    <property type="protein sequence ID" value="OBX65798.1"/>
    <property type="molecule type" value="Genomic_DNA"/>
</dbReference>
<dbReference type="SUPFAM" id="SSF47616">
    <property type="entry name" value="GST C-terminal domain-like"/>
    <property type="match status" value="1"/>
</dbReference>
<dbReference type="InterPro" id="IPR036249">
    <property type="entry name" value="Thioredoxin-like_sf"/>
</dbReference>
<dbReference type="Gene3D" id="3.40.30.10">
    <property type="entry name" value="Glutaredoxin"/>
    <property type="match status" value="1"/>
</dbReference>
<organism evidence="3">
    <name type="scientific">Faucicola osloensis</name>
    <name type="common">Moraxella osloensis</name>
    <dbReference type="NCBI Taxonomy" id="34062"/>
    <lineage>
        <taxon>Bacteria</taxon>
        <taxon>Pseudomonadati</taxon>
        <taxon>Pseudomonadota</taxon>
        <taxon>Gammaproteobacteria</taxon>
        <taxon>Moraxellales</taxon>
        <taxon>Moraxellaceae</taxon>
        <taxon>Faucicola</taxon>
    </lineage>
</organism>
<sequence>MSALNFPVLGNPTNDFTIPTLIIGNKNYSTWSLRAWLMLHGFGVNFKEMPIKLFHPSNQTTLQTFTPLGKVPVLLHGDKTVWDSMAIALYAEKYLITGNVWGNNPALAMSLISEMHTGFNALRSQMPMNIKARRKISPTADCLQDLERFEAIVQTCYQRVGQSKGYLLGEFSIVDVFYAPVIFRLKTYASYSGIALSESTMAYIATVLNHESVKLWQEQAVAETDFVIEDEAGDEITDLGND</sequence>
<dbReference type="PANTHER" id="PTHR43968:SF6">
    <property type="entry name" value="GLUTATHIONE S-TRANSFERASE OMEGA"/>
    <property type="match status" value="1"/>
</dbReference>
<dbReference type="CDD" id="cd03194">
    <property type="entry name" value="GST_C_3"/>
    <property type="match status" value="1"/>
</dbReference>
<gene>
    <name evidence="2" type="ORF">A9299_07790</name>
    <name evidence="3" type="ORF">GSF12_12225</name>
</gene>
<dbReference type="PROSITE" id="PS50404">
    <property type="entry name" value="GST_NTER"/>
    <property type="match status" value="1"/>
</dbReference>
<name>A0A1B8Q7I0_FAUOS</name>
<dbReference type="CDD" id="cd03043">
    <property type="entry name" value="GST_N_1"/>
    <property type="match status" value="1"/>
</dbReference>
<evidence type="ECO:0000313" key="3">
    <source>
        <dbReference type="EMBL" id="QHG10751.1"/>
    </source>
</evidence>
<dbReference type="InterPro" id="IPR004045">
    <property type="entry name" value="Glutathione_S-Trfase_N"/>
</dbReference>
<dbReference type="InterPro" id="IPR050983">
    <property type="entry name" value="GST_Omega/HSP26"/>
</dbReference>
<reference evidence="3" key="2">
    <citation type="journal article" date="2020" name="Microbiol. Resour. Announc.">
        <title>Complete Genome Sequence of Moraxella osloensis Strain YV1, Isolated from an Australian Wastewater Treatment Plant.</title>
        <authorList>
            <person name="Batinovic S."/>
            <person name="Rice D.T.F."/>
            <person name="Seviour R.J."/>
            <person name="Petrovski S."/>
        </authorList>
    </citation>
    <scope>NUCLEOTIDE SEQUENCE</scope>
    <source>
        <strain evidence="3">YV1</strain>
    </source>
</reference>
<dbReference type="SUPFAM" id="SSF52833">
    <property type="entry name" value="Thioredoxin-like"/>
    <property type="match status" value="1"/>
</dbReference>
<dbReference type="InterPro" id="IPR036282">
    <property type="entry name" value="Glutathione-S-Trfase_C_sf"/>
</dbReference>
<protein>
    <submittedName>
        <fullName evidence="3">Glutathione S-transferase family protein</fullName>
    </submittedName>
</protein>
<proteinExistence type="predicted"/>
<accession>A0A1B8Q7I0</accession>
<dbReference type="Pfam" id="PF13409">
    <property type="entry name" value="GST_N_2"/>
    <property type="match status" value="1"/>
</dbReference>
<geneLocation type="plasmid" evidence="3">
    <name>p1</name>
</geneLocation>
<dbReference type="EMBL" id="CP047227">
    <property type="protein sequence ID" value="QHG10751.1"/>
    <property type="molecule type" value="Genomic_DNA"/>
</dbReference>
<keyword evidence="3" id="KW-0808">Transferase</keyword>
<dbReference type="GO" id="GO:0005737">
    <property type="term" value="C:cytoplasm"/>
    <property type="evidence" value="ECO:0007669"/>
    <property type="project" value="TreeGrafter"/>
</dbReference>
<feature type="domain" description="GST N-terminal" evidence="1">
    <location>
        <begin position="19"/>
        <end position="99"/>
    </location>
</feature>
<keyword evidence="3" id="KW-0614">Plasmid</keyword>
<evidence type="ECO:0000259" key="1">
    <source>
        <dbReference type="PROSITE" id="PS50404"/>
    </source>
</evidence>
<dbReference type="Gene3D" id="1.20.1050.10">
    <property type="match status" value="1"/>
</dbReference>
<reference evidence="2" key="1">
    <citation type="submission" date="2016-06" db="EMBL/GenBank/DDBJ databases">
        <title>Draft genome of Moraxella osloensis CCUG 67237.</title>
        <authorList>
            <person name="Salva-Serra F."/>
            <person name="Engstrom-Jakobsson H."/>
            <person name="Thorell K."/>
            <person name="Gonzales-Siles L."/>
            <person name="Karlsson R."/>
            <person name="Boulund F."/>
            <person name="Engstrand L."/>
            <person name="Kristiansson E."/>
            <person name="Moore E."/>
        </authorList>
    </citation>
    <scope>NUCLEOTIDE SEQUENCE [LARGE SCALE GENOMIC DNA]</scope>
    <source>
        <strain evidence="2">CCUG 67237</strain>
    </source>
</reference>
<evidence type="ECO:0000313" key="2">
    <source>
        <dbReference type="EMBL" id="OBX65798.1"/>
    </source>
</evidence>